<gene>
    <name evidence="13" type="ORF">UT34_C0001G0396</name>
</gene>
<dbReference type="GO" id="GO:0004222">
    <property type="term" value="F:metalloendopeptidase activity"/>
    <property type="evidence" value="ECO:0007669"/>
    <property type="project" value="InterPro"/>
</dbReference>
<dbReference type="PANTHER" id="PTHR42837:SF2">
    <property type="entry name" value="MEMBRANE METALLOPROTEASE ARASP2, CHLOROPLASTIC-RELATED"/>
    <property type="match status" value="1"/>
</dbReference>
<dbReference type="GO" id="GO:0006508">
    <property type="term" value="P:proteolysis"/>
    <property type="evidence" value="ECO:0007669"/>
    <property type="project" value="UniProtKB-KW"/>
</dbReference>
<dbReference type="AlphaFoldDB" id="A0A0G0N0J2"/>
<dbReference type="EMBL" id="LBWK01000001">
    <property type="protein sequence ID" value="KKR06356.1"/>
    <property type="molecule type" value="Genomic_DNA"/>
</dbReference>
<evidence type="ECO:0000256" key="6">
    <source>
        <dbReference type="ARBA" id="ARBA00022801"/>
    </source>
</evidence>
<keyword evidence="10 11" id="KW-0472">Membrane</keyword>
<comment type="caution">
    <text evidence="13">The sequence shown here is derived from an EMBL/GenBank/DDBJ whole genome shotgun (WGS) entry which is preliminary data.</text>
</comment>
<sequence>MISVVVNILIVVLILGFLITIHELGHFMAAKLFKVKVEAFAIGLGPKIFGKKIGETEYRLNVFPLGGYVKILGEGDEERDKKEEKDPGNFKNKSKIAQVIILLAGITMNLVFALVIYYGFIISFSYKWALGEDIRDFEPVVGTVEVEKVGKVKYDGLVEESGADKAGLPKNGEIMRVDGKELVYSYEFRDYVSKRPNENVIIDICNTECKDYSVNISKEGKAGIYVASNYIIFLDYSRDKVISGVGHALNLFKLMGEKLGSLFSEAKQTGDYSPIANNISGPIGIYLIVEAFKQYGFLSLLGLTADLSFTLMIMNILPIPALDGGRVMLIILESIFGKYWNRKVEIWAINISFVFLLLLMVAIVFKDIIFFDDIRKLLR</sequence>
<dbReference type="InterPro" id="IPR008915">
    <property type="entry name" value="Peptidase_M50"/>
</dbReference>
<dbReference type="InterPro" id="IPR004387">
    <property type="entry name" value="Pept_M50_Zn"/>
</dbReference>
<feature type="domain" description="Peptidase M50" evidence="12">
    <location>
        <begin position="12"/>
        <end position="359"/>
    </location>
</feature>
<dbReference type="PATRIC" id="fig|1619100.3.peg.402"/>
<dbReference type="STRING" id="1619100.UT34_C0001G0396"/>
<dbReference type="PANTHER" id="PTHR42837">
    <property type="entry name" value="REGULATOR OF SIGMA-E PROTEASE RSEP"/>
    <property type="match status" value="1"/>
</dbReference>
<keyword evidence="7" id="KW-0862">Zinc</keyword>
<feature type="transmembrane region" description="Helical" evidence="11">
    <location>
        <begin position="295"/>
        <end position="317"/>
    </location>
</feature>
<comment type="subcellular location">
    <subcellularLocation>
        <location evidence="2">Membrane</location>
        <topology evidence="2">Multi-pass membrane protein</topology>
    </subcellularLocation>
</comment>
<evidence type="ECO:0000256" key="3">
    <source>
        <dbReference type="ARBA" id="ARBA00007931"/>
    </source>
</evidence>
<feature type="transmembrane region" description="Helical" evidence="11">
    <location>
        <begin position="346"/>
        <end position="369"/>
    </location>
</feature>
<evidence type="ECO:0000256" key="9">
    <source>
        <dbReference type="ARBA" id="ARBA00023049"/>
    </source>
</evidence>
<dbReference type="CDD" id="cd06163">
    <property type="entry name" value="S2P-M50_PDZ_RseP-like"/>
    <property type="match status" value="1"/>
</dbReference>
<evidence type="ECO:0000256" key="5">
    <source>
        <dbReference type="ARBA" id="ARBA00022692"/>
    </source>
</evidence>
<evidence type="ECO:0000259" key="12">
    <source>
        <dbReference type="Pfam" id="PF02163"/>
    </source>
</evidence>
<dbReference type="GO" id="GO:0016020">
    <property type="term" value="C:membrane"/>
    <property type="evidence" value="ECO:0007669"/>
    <property type="project" value="UniProtKB-SubCell"/>
</dbReference>
<evidence type="ECO:0000256" key="2">
    <source>
        <dbReference type="ARBA" id="ARBA00004141"/>
    </source>
</evidence>
<feature type="transmembrane region" description="Helical" evidence="11">
    <location>
        <begin position="6"/>
        <end position="24"/>
    </location>
</feature>
<comment type="cofactor">
    <cofactor evidence="1">
        <name>Zn(2+)</name>
        <dbReference type="ChEBI" id="CHEBI:29105"/>
    </cofactor>
</comment>
<proteinExistence type="inferred from homology"/>
<reference evidence="13 14" key="1">
    <citation type="journal article" date="2015" name="Nature">
        <title>rRNA introns, odd ribosomes, and small enigmatic genomes across a large radiation of phyla.</title>
        <authorList>
            <person name="Brown C.T."/>
            <person name="Hug L.A."/>
            <person name="Thomas B.C."/>
            <person name="Sharon I."/>
            <person name="Castelle C.J."/>
            <person name="Singh A."/>
            <person name="Wilkins M.J."/>
            <person name="Williams K.H."/>
            <person name="Banfield J.F."/>
        </authorList>
    </citation>
    <scope>NUCLEOTIDE SEQUENCE [LARGE SCALE GENOMIC DNA]</scope>
</reference>
<evidence type="ECO:0000256" key="1">
    <source>
        <dbReference type="ARBA" id="ARBA00001947"/>
    </source>
</evidence>
<protein>
    <submittedName>
        <fullName evidence="13">Membrane metalloprotease</fullName>
    </submittedName>
</protein>
<accession>A0A0G0N0J2</accession>
<organism evidence="13 14">
    <name type="scientific">candidate division WS6 bacterium GW2011_GWF2_39_15</name>
    <dbReference type="NCBI Taxonomy" id="1619100"/>
    <lineage>
        <taxon>Bacteria</taxon>
        <taxon>Candidatus Dojkabacteria</taxon>
    </lineage>
</organism>
<evidence type="ECO:0000256" key="11">
    <source>
        <dbReference type="SAM" id="Phobius"/>
    </source>
</evidence>
<evidence type="ECO:0000256" key="7">
    <source>
        <dbReference type="ARBA" id="ARBA00022833"/>
    </source>
</evidence>
<keyword evidence="4 13" id="KW-0645">Protease</keyword>
<dbReference type="Proteomes" id="UP000034799">
    <property type="component" value="Unassembled WGS sequence"/>
</dbReference>
<feature type="transmembrane region" description="Helical" evidence="11">
    <location>
        <begin position="99"/>
        <end position="120"/>
    </location>
</feature>
<evidence type="ECO:0000256" key="8">
    <source>
        <dbReference type="ARBA" id="ARBA00022989"/>
    </source>
</evidence>
<evidence type="ECO:0000256" key="10">
    <source>
        <dbReference type="ARBA" id="ARBA00023136"/>
    </source>
</evidence>
<name>A0A0G0N0J2_9BACT</name>
<keyword evidence="5 11" id="KW-0812">Transmembrane</keyword>
<keyword evidence="8 11" id="KW-1133">Transmembrane helix</keyword>
<dbReference type="Pfam" id="PF02163">
    <property type="entry name" value="Peptidase_M50"/>
    <property type="match status" value="1"/>
</dbReference>
<comment type="similarity">
    <text evidence="3">Belongs to the peptidase M50B family.</text>
</comment>
<evidence type="ECO:0000313" key="13">
    <source>
        <dbReference type="EMBL" id="KKR06356.1"/>
    </source>
</evidence>
<keyword evidence="6" id="KW-0378">Hydrolase</keyword>
<evidence type="ECO:0000256" key="4">
    <source>
        <dbReference type="ARBA" id="ARBA00022670"/>
    </source>
</evidence>
<keyword evidence="9 13" id="KW-0482">Metalloprotease</keyword>
<evidence type="ECO:0000313" key="14">
    <source>
        <dbReference type="Proteomes" id="UP000034799"/>
    </source>
</evidence>